<evidence type="ECO:0000256" key="2">
    <source>
        <dbReference type="ARBA" id="ARBA00022729"/>
    </source>
</evidence>
<evidence type="ECO:0000256" key="3">
    <source>
        <dbReference type="ARBA" id="ARBA00023136"/>
    </source>
</evidence>
<dbReference type="GO" id="GO:0004675">
    <property type="term" value="F:transmembrane receptor protein serine/threonine kinase activity"/>
    <property type="evidence" value="ECO:0007669"/>
    <property type="project" value="InterPro"/>
</dbReference>
<keyword evidence="3" id="KW-0472">Membrane</keyword>
<accession>A0AAV8VD60</accession>
<keyword evidence="2" id="KW-0732">Signal</keyword>
<reference evidence="5 6" key="1">
    <citation type="journal article" date="2023" name="Insect Mol. Biol.">
        <title>Genome sequencing provides insights into the evolution of gene families encoding plant cell wall-degrading enzymes in longhorned beetles.</title>
        <authorList>
            <person name="Shin N.R."/>
            <person name="Okamura Y."/>
            <person name="Kirsch R."/>
            <person name="Pauchet Y."/>
        </authorList>
    </citation>
    <scope>NUCLEOTIDE SEQUENCE [LARGE SCALE GENOMIC DNA]</scope>
    <source>
        <strain evidence="5">EAD_L_NR</strain>
    </source>
</reference>
<dbReference type="AlphaFoldDB" id="A0AAV8VD60"/>
<sequence length="100" mass="11560">MVQVWSLKCKCDICRTTNYTCETDGYCFTSAFIKSGVLQYNYSCLSRAHFFPPEDPLWCHQNATVESTRFCCHNNDYCNAESKLMPLTLSVDKQLKYESS</sequence>
<dbReference type="EMBL" id="JANEYG010000152">
    <property type="protein sequence ID" value="KAJ8911991.1"/>
    <property type="molecule type" value="Genomic_DNA"/>
</dbReference>
<dbReference type="SUPFAM" id="SSF57302">
    <property type="entry name" value="Snake toxin-like"/>
    <property type="match status" value="1"/>
</dbReference>
<dbReference type="InterPro" id="IPR045860">
    <property type="entry name" value="Snake_toxin-like_sf"/>
</dbReference>
<keyword evidence="6" id="KW-1185">Reference proteome</keyword>
<evidence type="ECO:0000313" key="6">
    <source>
        <dbReference type="Proteomes" id="UP001159042"/>
    </source>
</evidence>
<dbReference type="Proteomes" id="UP001159042">
    <property type="component" value="Unassembled WGS sequence"/>
</dbReference>
<comment type="caution">
    <text evidence="5">The sequence shown here is derived from an EMBL/GenBank/DDBJ whole genome shotgun (WGS) entry which is preliminary data.</text>
</comment>
<evidence type="ECO:0000259" key="4">
    <source>
        <dbReference type="Pfam" id="PF01064"/>
    </source>
</evidence>
<evidence type="ECO:0000313" key="5">
    <source>
        <dbReference type="EMBL" id="KAJ8911991.1"/>
    </source>
</evidence>
<feature type="non-terminal residue" evidence="5">
    <location>
        <position position="100"/>
    </location>
</feature>
<dbReference type="InterPro" id="IPR000472">
    <property type="entry name" value="Activin_recp"/>
</dbReference>
<dbReference type="Pfam" id="PF01064">
    <property type="entry name" value="Activin_recp"/>
    <property type="match status" value="1"/>
</dbReference>
<evidence type="ECO:0000256" key="1">
    <source>
        <dbReference type="ARBA" id="ARBA00004370"/>
    </source>
</evidence>
<proteinExistence type="predicted"/>
<dbReference type="CDD" id="cd23598">
    <property type="entry name" value="TFP_LU_ECD_Babo"/>
    <property type="match status" value="1"/>
</dbReference>
<organism evidence="5 6">
    <name type="scientific">Exocentrus adspersus</name>
    <dbReference type="NCBI Taxonomy" id="1586481"/>
    <lineage>
        <taxon>Eukaryota</taxon>
        <taxon>Metazoa</taxon>
        <taxon>Ecdysozoa</taxon>
        <taxon>Arthropoda</taxon>
        <taxon>Hexapoda</taxon>
        <taxon>Insecta</taxon>
        <taxon>Pterygota</taxon>
        <taxon>Neoptera</taxon>
        <taxon>Endopterygota</taxon>
        <taxon>Coleoptera</taxon>
        <taxon>Polyphaga</taxon>
        <taxon>Cucujiformia</taxon>
        <taxon>Chrysomeloidea</taxon>
        <taxon>Cerambycidae</taxon>
        <taxon>Lamiinae</taxon>
        <taxon>Acanthocinini</taxon>
        <taxon>Exocentrus</taxon>
    </lineage>
</organism>
<dbReference type="GO" id="GO:0016020">
    <property type="term" value="C:membrane"/>
    <property type="evidence" value="ECO:0007669"/>
    <property type="project" value="UniProtKB-SubCell"/>
</dbReference>
<dbReference type="Gene3D" id="2.10.60.10">
    <property type="entry name" value="CD59"/>
    <property type="match status" value="1"/>
</dbReference>
<name>A0AAV8VD60_9CUCU</name>
<gene>
    <name evidence="5" type="ORF">NQ315_003273</name>
</gene>
<protein>
    <recommendedName>
        <fullName evidence="4">Activin types I and II receptor domain-containing protein</fullName>
    </recommendedName>
</protein>
<feature type="domain" description="Activin types I and II receptor" evidence="4">
    <location>
        <begin position="7"/>
        <end position="81"/>
    </location>
</feature>
<comment type="subcellular location">
    <subcellularLocation>
        <location evidence="1">Membrane</location>
    </subcellularLocation>
</comment>